<dbReference type="AlphaFoldDB" id="A0A2U3DRK3"/>
<dbReference type="InterPro" id="IPR020846">
    <property type="entry name" value="MFS_dom"/>
</dbReference>
<protein>
    <recommendedName>
        <fullName evidence="8">Major facilitator superfamily (MFS) profile domain-containing protein</fullName>
    </recommendedName>
</protein>
<accession>A0A2U3DRK3</accession>
<evidence type="ECO:0000256" key="6">
    <source>
        <dbReference type="SAM" id="MobiDB-lite"/>
    </source>
</evidence>
<evidence type="ECO:0000259" key="8">
    <source>
        <dbReference type="PROSITE" id="PS50850"/>
    </source>
</evidence>
<dbReference type="GO" id="GO:0005351">
    <property type="term" value="F:carbohydrate:proton symporter activity"/>
    <property type="evidence" value="ECO:0007669"/>
    <property type="project" value="TreeGrafter"/>
</dbReference>
<dbReference type="InterPro" id="IPR005828">
    <property type="entry name" value="MFS_sugar_transport-like"/>
</dbReference>
<reference evidence="10 11" key="2">
    <citation type="journal article" date="2016" name="Front. Microbiol.">
        <title>Genome and transcriptome sequences reveal the specific parasitism of the nematophagous Purpureocillium lilacinum 36-1.</title>
        <authorList>
            <person name="Xie J."/>
            <person name="Li S."/>
            <person name="Mo C."/>
            <person name="Xiao X."/>
            <person name="Peng D."/>
            <person name="Wang G."/>
            <person name="Xiao Y."/>
        </authorList>
    </citation>
    <scope>NUCLEOTIDE SEQUENCE [LARGE SCALE GENOMIC DNA]</scope>
    <source>
        <strain evidence="10 11">36-1</strain>
    </source>
</reference>
<evidence type="ECO:0000256" key="3">
    <source>
        <dbReference type="ARBA" id="ARBA00022692"/>
    </source>
</evidence>
<feature type="transmembrane region" description="Helical" evidence="7">
    <location>
        <begin position="216"/>
        <end position="233"/>
    </location>
</feature>
<proteinExistence type="inferred from homology"/>
<evidence type="ECO:0000256" key="4">
    <source>
        <dbReference type="ARBA" id="ARBA00022989"/>
    </source>
</evidence>
<dbReference type="InterPro" id="IPR050360">
    <property type="entry name" value="MFS_Sugar_Transporters"/>
</dbReference>
<feature type="transmembrane region" description="Helical" evidence="7">
    <location>
        <begin position="367"/>
        <end position="388"/>
    </location>
</feature>
<evidence type="ECO:0000256" key="1">
    <source>
        <dbReference type="ARBA" id="ARBA00004141"/>
    </source>
</evidence>
<dbReference type="FunFam" id="1.20.1250.20:FF:000078">
    <property type="entry name" value="MFS maltose transporter, putative"/>
    <property type="match status" value="1"/>
</dbReference>
<name>A0A2U3DRK3_PURLI</name>
<gene>
    <name evidence="10" type="ORF">PCL_08440</name>
    <name evidence="9" type="ORF">Purlil1_5284</name>
</gene>
<reference evidence="10" key="1">
    <citation type="submission" date="2015-05" db="EMBL/GenBank/DDBJ databases">
        <authorList>
            <person name="Wang D.B."/>
            <person name="Wang M."/>
        </authorList>
    </citation>
    <scope>NUCLEOTIDE SEQUENCE</scope>
    <source>
        <strain evidence="10">36-1</strain>
    </source>
</reference>
<dbReference type="PROSITE" id="PS50850">
    <property type="entry name" value="MFS"/>
    <property type="match status" value="1"/>
</dbReference>
<evidence type="ECO:0000313" key="10">
    <source>
        <dbReference type="EMBL" id="PWI64893.1"/>
    </source>
</evidence>
<evidence type="ECO:0000313" key="9">
    <source>
        <dbReference type="EMBL" id="KAK4090612.1"/>
    </source>
</evidence>
<feature type="transmembrane region" description="Helical" evidence="7">
    <location>
        <begin position="94"/>
        <end position="115"/>
    </location>
</feature>
<evidence type="ECO:0000256" key="7">
    <source>
        <dbReference type="SAM" id="Phobius"/>
    </source>
</evidence>
<keyword evidence="3 7" id="KW-0812">Transmembrane</keyword>
<dbReference type="EMBL" id="LCWV01000042">
    <property type="protein sequence ID" value="PWI64893.1"/>
    <property type="molecule type" value="Genomic_DNA"/>
</dbReference>
<evidence type="ECO:0000256" key="5">
    <source>
        <dbReference type="ARBA" id="ARBA00023136"/>
    </source>
</evidence>
<evidence type="ECO:0000313" key="12">
    <source>
        <dbReference type="Proteomes" id="UP001287286"/>
    </source>
</evidence>
<dbReference type="EMBL" id="JAWRVI010000015">
    <property type="protein sequence ID" value="KAK4090612.1"/>
    <property type="molecule type" value="Genomic_DNA"/>
</dbReference>
<feature type="transmembrane region" description="Helical" evidence="7">
    <location>
        <begin position="303"/>
        <end position="325"/>
    </location>
</feature>
<dbReference type="Proteomes" id="UP000245956">
    <property type="component" value="Unassembled WGS sequence"/>
</dbReference>
<dbReference type="InterPro" id="IPR036259">
    <property type="entry name" value="MFS_trans_sf"/>
</dbReference>
<feature type="transmembrane region" description="Helical" evidence="7">
    <location>
        <begin position="337"/>
        <end position="358"/>
    </location>
</feature>
<organism evidence="10 11">
    <name type="scientific">Purpureocillium lilacinum</name>
    <name type="common">Paecilomyces lilacinus</name>
    <dbReference type="NCBI Taxonomy" id="33203"/>
    <lineage>
        <taxon>Eukaryota</taxon>
        <taxon>Fungi</taxon>
        <taxon>Dikarya</taxon>
        <taxon>Ascomycota</taxon>
        <taxon>Pezizomycotina</taxon>
        <taxon>Sordariomycetes</taxon>
        <taxon>Hypocreomycetidae</taxon>
        <taxon>Hypocreales</taxon>
        <taxon>Ophiocordycipitaceae</taxon>
        <taxon>Purpureocillium</taxon>
    </lineage>
</organism>
<dbReference type="Gene3D" id="1.20.1250.20">
    <property type="entry name" value="MFS general substrate transporter like domains"/>
    <property type="match status" value="1"/>
</dbReference>
<dbReference type="SUPFAM" id="SSF103473">
    <property type="entry name" value="MFS general substrate transporter"/>
    <property type="match status" value="1"/>
</dbReference>
<dbReference type="GO" id="GO:0016020">
    <property type="term" value="C:membrane"/>
    <property type="evidence" value="ECO:0007669"/>
    <property type="project" value="UniProtKB-SubCell"/>
</dbReference>
<comment type="similarity">
    <text evidence="2">Belongs to the major facilitator superfamily. Sugar transporter (TC 2.A.1.1) family.</text>
</comment>
<comment type="caution">
    <text evidence="10">The sequence shown here is derived from an EMBL/GenBank/DDBJ whole genome shotgun (WGS) entry which is preliminary data.</text>
</comment>
<comment type="subcellular location">
    <subcellularLocation>
        <location evidence="1">Membrane</location>
        <topology evidence="1">Multi-pass membrane protein</topology>
    </subcellularLocation>
</comment>
<feature type="transmembrane region" description="Helical" evidence="7">
    <location>
        <begin position="433"/>
        <end position="454"/>
    </location>
</feature>
<feature type="domain" description="Major facilitator superfamily (MFS) profile" evidence="8">
    <location>
        <begin position="47"/>
        <end position="489"/>
    </location>
</feature>
<dbReference type="Proteomes" id="UP001287286">
    <property type="component" value="Unassembled WGS sequence"/>
</dbReference>
<sequence length="559" mass="60894">METHEETDGSSPEVLDVEQTGHCPHEHGKDDLTIKDVFRKHPAIIWWCLYWSLAGVSYGIDNQATGSILSVRSFRRDFGYYFDGDPVLPAKWQAAFNTSSFIGQFFGGLLCSYLTDRLGRTLALGISIGIATSGIIGQLLSTANAAFLASKLTLGFGLGFYLTLLPLAMSEYTPVVFRPIATASVQFSISVGQLLANVAIKAFGELESHWAYRGPFAVQLPFCLFLVAGLPFSPETPCYLVRRGKRDQAKASLARLYGKGSRDDIETKVCALENTLAEEGNKDASLSSIMLCFRGTNRIRTMISTFVFLGLHCTGTICIVGYSTYFFQLAGLPTRRTFDLGVCVTAVALFGVCCNWVVINRLGRRKIYVSGIFCLTALLFTIGIIDVIPSGAGKTVEAASTVAFAFIYTFTVGSCAFAILGEVSSVSLRAPTVALATGMQAFCGITFNLIIPYMMNPDQGNLKGKVGFIFGVSALCAGVWSFFFVPDLEGRSFNDIDRMFVARVPPRKMAVIEVIESCLVAQKLVVEADWAFPPPELRESFETSRLQRRLKSGGRATGS</sequence>
<evidence type="ECO:0000256" key="2">
    <source>
        <dbReference type="ARBA" id="ARBA00010992"/>
    </source>
</evidence>
<reference evidence="9" key="3">
    <citation type="submission" date="2023-11" db="EMBL/GenBank/DDBJ databases">
        <authorList>
            <person name="Beijen E."/>
            <person name="Ohm R.A."/>
        </authorList>
    </citation>
    <scope>NUCLEOTIDE SEQUENCE</scope>
    <source>
        <strain evidence="9">CBS 150709</strain>
    </source>
</reference>
<feature type="transmembrane region" description="Helical" evidence="7">
    <location>
        <begin position="43"/>
        <end position="60"/>
    </location>
</feature>
<feature type="transmembrane region" description="Helical" evidence="7">
    <location>
        <begin position="175"/>
        <end position="196"/>
    </location>
</feature>
<feature type="transmembrane region" description="Helical" evidence="7">
    <location>
        <begin position="122"/>
        <end position="140"/>
    </location>
</feature>
<keyword evidence="5 7" id="KW-0472">Membrane</keyword>
<dbReference type="Pfam" id="PF00083">
    <property type="entry name" value="Sugar_tr"/>
    <property type="match status" value="1"/>
</dbReference>
<evidence type="ECO:0000313" key="11">
    <source>
        <dbReference type="Proteomes" id="UP000245956"/>
    </source>
</evidence>
<dbReference type="PANTHER" id="PTHR48022:SF51">
    <property type="entry name" value="ALPHA-GLUCOSIDE TRANSPORTER, PUTATIVE (AFU_ORTHOLOGUE AFUA_6G11920)-RELATED"/>
    <property type="match status" value="1"/>
</dbReference>
<keyword evidence="4 7" id="KW-1133">Transmembrane helix</keyword>
<feature type="transmembrane region" description="Helical" evidence="7">
    <location>
        <begin position="466"/>
        <end position="485"/>
    </location>
</feature>
<keyword evidence="12" id="KW-1185">Reference proteome</keyword>
<feature type="transmembrane region" description="Helical" evidence="7">
    <location>
        <begin position="400"/>
        <end position="421"/>
    </location>
</feature>
<reference evidence="9 12" key="4">
    <citation type="journal article" date="2024" name="Microbiol. Resour. Announc.">
        <title>Genome annotations for the ascomycete fungi Trichoderma harzianum, Trichoderma aggressivum, and Purpureocillium lilacinum.</title>
        <authorList>
            <person name="Beijen E.P.W."/>
            <person name="Ohm R.A."/>
        </authorList>
    </citation>
    <scope>NUCLEOTIDE SEQUENCE [LARGE SCALE GENOMIC DNA]</scope>
    <source>
        <strain evidence="9 12">CBS 150709</strain>
    </source>
</reference>
<feature type="region of interest" description="Disordered" evidence="6">
    <location>
        <begin position="1"/>
        <end position="20"/>
    </location>
</feature>
<feature type="transmembrane region" description="Helical" evidence="7">
    <location>
        <begin position="146"/>
        <end position="168"/>
    </location>
</feature>
<dbReference type="PANTHER" id="PTHR48022">
    <property type="entry name" value="PLASTIDIC GLUCOSE TRANSPORTER 4"/>
    <property type="match status" value="1"/>
</dbReference>